<feature type="region of interest" description="Disordered" evidence="1">
    <location>
        <begin position="75"/>
        <end position="114"/>
    </location>
</feature>
<proteinExistence type="predicted"/>
<gene>
    <name evidence="2" type="ORF">Vretifemale_15260</name>
    <name evidence="3" type="ORF">Vretimale_14264</name>
</gene>
<evidence type="ECO:0000313" key="4">
    <source>
        <dbReference type="Proteomes" id="UP000722791"/>
    </source>
</evidence>
<dbReference type="Proteomes" id="UP000722791">
    <property type="component" value="Unassembled WGS sequence"/>
</dbReference>
<dbReference type="Proteomes" id="UP000747110">
    <property type="component" value="Unassembled WGS sequence"/>
</dbReference>
<dbReference type="EMBL" id="BNCQ01000035">
    <property type="protein sequence ID" value="GIM10667.1"/>
    <property type="molecule type" value="Genomic_DNA"/>
</dbReference>
<comment type="caution">
    <text evidence="3">The sequence shown here is derived from an EMBL/GenBank/DDBJ whole genome shotgun (WGS) entry which is preliminary data.</text>
</comment>
<keyword evidence="5" id="KW-1185">Reference proteome</keyword>
<evidence type="ECO:0000313" key="2">
    <source>
        <dbReference type="EMBL" id="GIL87143.1"/>
    </source>
</evidence>
<evidence type="ECO:0000313" key="5">
    <source>
        <dbReference type="Proteomes" id="UP000747110"/>
    </source>
</evidence>
<dbReference type="EMBL" id="BNCP01000038">
    <property type="protein sequence ID" value="GIL87143.1"/>
    <property type="molecule type" value="Genomic_DNA"/>
</dbReference>
<name>A0A8J4GNG4_9CHLO</name>
<evidence type="ECO:0000313" key="3">
    <source>
        <dbReference type="EMBL" id="GIM10667.1"/>
    </source>
</evidence>
<reference evidence="3" key="1">
    <citation type="journal article" date="2021" name="Proc. Natl. Acad. Sci. U.S.A.">
        <title>Three genomes in the algal genus Volvox reveal the fate of a haploid sex-determining region after a transition to homothallism.</title>
        <authorList>
            <person name="Yamamoto K."/>
            <person name="Hamaji T."/>
            <person name="Kawai-Toyooka H."/>
            <person name="Matsuzaki R."/>
            <person name="Takahashi F."/>
            <person name="Nishimura Y."/>
            <person name="Kawachi M."/>
            <person name="Noguchi H."/>
            <person name="Minakuchi Y."/>
            <person name="Umen J.G."/>
            <person name="Toyoda A."/>
            <person name="Nozaki H."/>
        </authorList>
    </citation>
    <scope>NUCLEOTIDE SEQUENCE</scope>
    <source>
        <strain evidence="3">NIES-3785</strain>
        <strain evidence="2">NIES-3786</strain>
    </source>
</reference>
<feature type="compositionally biased region" description="Low complexity" evidence="1">
    <location>
        <begin position="81"/>
        <end position="90"/>
    </location>
</feature>
<dbReference type="AlphaFoldDB" id="A0A8J4GNG4"/>
<accession>A0A8J4GNG4</accession>
<sequence>MAALRHMVYGSRNGVFDADRLVDLLGALEQFVESSQTAMGNLNSLSSAGANGSSMSIIGSLNHFVVELAAGLTLSGPKASQQPQQQKQPTPGWPLPQFFPSRSRHGVPPLRPGPIAPCFSSSSSALL</sequence>
<organism evidence="3 4">
    <name type="scientific">Volvox reticuliferus</name>
    <dbReference type="NCBI Taxonomy" id="1737510"/>
    <lineage>
        <taxon>Eukaryota</taxon>
        <taxon>Viridiplantae</taxon>
        <taxon>Chlorophyta</taxon>
        <taxon>core chlorophytes</taxon>
        <taxon>Chlorophyceae</taxon>
        <taxon>CS clade</taxon>
        <taxon>Chlamydomonadales</taxon>
        <taxon>Volvocaceae</taxon>
        <taxon>Volvox</taxon>
    </lineage>
</organism>
<protein>
    <submittedName>
        <fullName evidence="3">Uncharacterized protein</fullName>
    </submittedName>
</protein>
<evidence type="ECO:0000256" key="1">
    <source>
        <dbReference type="SAM" id="MobiDB-lite"/>
    </source>
</evidence>